<evidence type="ECO:0000256" key="2">
    <source>
        <dbReference type="SAM" id="Phobius"/>
    </source>
</evidence>
<dbReference type="Proteomes" id="UP000044098">
    <property type="component" value="Unassembled WGS sequence"/>
</dbReference>
<dbReference type="GO" id="GO:0016853">
    <property type="term" value="F:isomerase activity"/>
    <property type="evidence" value="ECO:0007669"/>
    <property type="project" value="UniProtKB-KW"/>
</dbReference>
<evidence type="ECO:0000256" key="1">
    <source>
        <dbReference type="SAM" id="MobiDB-lite"/>
    </source>
</evidence>
<sequence>MNAPQMNWNVHVAQWPGYFVRERQSATLYRAEIGTVDQHPPKIVAEVVQEGGEFRFYLTHSVALGLEKAQIGRSYRSGSMANRRARAWVRRNFKRSGRAGSWLRFAGTFVAALVVYSLIMPSSLPSGSVNQGTTRPDSPSAYPQPLATAPAPADGRELRAESEVKLYPDELLAVQTIGKALGVRLGAPQSAESWFVFADPLCPYCHAMQPAIDALQEPHRPVVIPIGLRGELSAEVVASFFEAADRSEQPTVELWRSFMDQSFDEERARDFISRYPASPANKKKGQVTQALFSKLGLKKTPTVVSADGRLTGPLNSAGDIRDWLGLPQGN</sequence>
<feature type="domain" description="Thioredoxin-like fold" evidence="3">
    <location>
        <begin position="195"/>
        <end position="314"/>
    </location>
</feature>
<proteinExistence type="predicted"/>
<reference evidence="4 5" key="1">
    <citation type="submission" date="2015-09" db="EMBL/GenBank/DDBJ databases">
        <authorList>
            <consortium name="Pathogen Informatics"/>
        </authorList>
    </citation>
    <scope>NUCLEOTIDE SEQUENCE [LARGE SCALE GENOMIC DNA]</scope>
    <source>
        <strain evidence="4 5">2789STDY5608625</strain>
    </source>
</reference>
<feature type="region of interest" description="Disordered" evidence="1">
    <location>
        <begin position="125"/>
        <end position="154"/>
    </location>
</feature>
<keyword evidence="2" id="KW-0812">Transmembrane</keyword>
<dbReference type="EMBL" id="CYTK01000012">
    <property type="protein sequence ID" value="CUJ70905.1"/>
    <property type="molecule type" value="Genomic_DNA"/>
</dbReference>
<evidence type="ECO:0000313" key="4">
    <source>
        <dbReference type="EMBL" id="CUJ70905.1"/>
    </source>
</evidence>
<dbReference type="InterPro" id="IPR036249">
    <property type="entry name" value="Thioredoxin-like_sf"/>
</dbReference>
<name>A0AAD2J4P7_ACHAE</name>
<gene>
    <name evidence="4" type="ORF">ERS370000_05419</name>
</gene>
<keyword evidence="2" id="KW-0472">Membrane</keyword>
<keyword evidence="2" id="KW-1133">Transmembrane helix</keyword>
<dbReference type="Gene3D" id="3.40.30.10">
    <property type="entry name" value="Glutaredoxin"/>
    <property type="match status" value="1"/>
</dbReference>
<dbReference type="SUPFAM" id="SSF52833">
    <property type="entry name" value="Thioredoxin-like"/>
    <property type="match status" value="1"/>
</dbReference>
<accession>A0AAD2J4P7</accession>
<dbReference type="RefSeq" id="WP_082401283.1">
    <property type="nucleotide sequence ID" value="NZ_CYTK01000012.1"/>
</dbReference>
<feature type="compositionally biased region" description="Polar residues" evidence="1">
    <location>
        <begin position="125"/>
        <end position="137"/>
    </location>
</feature>
<protein>
    <submittedName>
        <fullName evidence="4">Protein-disulfide isomerase</fullName>
    </submittedName>
</protein>
<evidence type="ECO:0000313" key="5">
    <source>
        <dbReference type="Proteomes" id="UP000044098"/>
    </source>
</evidence>
<keyword evidence="4" id="KW-0413">Isomerase</keyword>
<dbReference type="AlphaFoldDB" id="A0AAD2J4P7"/>
<comment type="caution">
    <text evidence="4">The sequence shown here is derived from an EMBL/GenBank/DDBJ whole genome shotgun (WGS) entry which is preliminary data.</text>
</comment>
<dbReference type="InterPro" id="IPR012336">
    <property type="entry name" value="Thioredoxin-like_fold"/>
</dbReference>
<organism evidence="4 5">
    <name type="scientific">Achromobacter aegrifaciens</name>
    <dbReference type="NCBI Taxonomy" id="1287736"/>
    <lineage>
        <taxon>Bacteria</taxon>
        <taxon>Pseudomonadati</taxon>
        <taxon>Pseudomonadota</taxon>
        <taxon>Betaproteobacteria</taxon>
        <taxon>Burkholderiales</taxon>
        <taxon>Alcaligenaceae</taxon>
        <taxon>Achromobacter</taxon>
    </lineage>
</organism>
<dbReference type="Pfam" id="PF13098">
    <property type="entry name" value="Thioredoxin_2"/>
    <property type="match status" value="1"/>
</dbReference>
<feature type="transmembrane region" description="Helical" evidence="2">
    <location>
        <begin position="101"/>
        <end position="119"/>
    </location>
</feature>
<evidence type="ECO:0000259" key="3">
    <source>
        <dbReference type="Pfam" id="PF13098"/>
    </source>
</evidence>